<dbReference type="GO" id="GO:0030246">
    <property type="term" value="F:carbohydrate binding"/>
    <property type="evidence" value="ECO:0007669"/>
    <property type="project" value="UniProtKB-ARBA"/>
</dbReference>
<evidence type="ECO:0000256" key="2">
    <source>
        <dbReference type="ARBA" id="ARBA00007639"/>
    </source>
</evidence>
<sequence length="386" mass="38967">MTTTALRARRTLMLASGVALAALALAGCSSSDAAAPTSSSGGGSSELAKAVAAAEALPTSYPIPTDPIPGVSALAGKTIYYIPITQQAPQFAVTGAALKKALATVDISVQTCDGKGTPTDIGACIGQAQGAGAAGIVLDAVPYELAANGIDAARAAGIPVIVSDQGPTDDKYPADATLAYLPAPAPATDTALLQWIAQDSGGKANILINQDADGPWPAAYMKTALAQLKKDCPDCKTTINKVSSANFPQVAPSTSAALLADPSIDYVFTDFAQFLQPTQGGIQSAGVADTVKVVSGAAVLGTYQAVKSGQLAAAAGQAASFQGWQSADIILRLITKTKVGEYAIPTRLFSPTNIGSVSLTAAAEASGEWFGPTTFPDDFAKLWSAE</sequence>
<dbReference type="SUPFAM" id="SSF53822">
    <property type="entry name" value="Periplasmic binding protein-like I"/>
    <property type="match status" value="1"/>
</dbReference>
<comment type="subcellular location">
    <subcellularLocation>
        <location evidence="1">Cell envelope</location>
    </subcellularLocation>
</comment>
<keyword evidence="3 4" id="KW-0732">Signal</keyword>
<feature type="domain" description="Periplasmic binding protein" evidence="5">
    <location>
        <begin position="79"/>
        <end position="336"/>
    </location>
</feature>
<dbReference type="PROSITE" id="PS51257">
    <property type="entry name" value="PROKAR_LIPOPROTEIN"/>
    <property type="match status" value="1"/>
</dbReference>
<reference evidence="6 7" key="1">
    <citation type="submission" date="2020-08" db="EMBL/GenBank/DDBJ databases">
        <title>Sequencing the genomes of 1000 actinobacteria strains.</title>
        <authorList>
            <person name="Klenk H.-P."/>
        </authorList>
    </citation>
    <scope>NUCLEOTIDE SEQUENCE [LARGE SCALE GENOMIC DNA]</scope>
    <source>
        <strain evidence="6 7">DSM 20146</strain>
    </source>
</reference>
<dbReference type="Proteomes" id="UP000538196">
    <property type="component" value="Unassembled WGS sequence"/>
</dbReference>
<feature type="signal peptide" evidence="4">
    <location>
        <begin position="1"/>
        <end position="21"/>
    </location>
</feature>
<keyword evidence="7" id="KW-1185">Reference proteome</keyword>
<accession>A0A7W4UX15</accession>
<dbReference type="GO" id="GO:0030313">
    <property type="term" value="C:cell envelope"/>
    <property type="evidence" value="ECO:0007669"/>
    <property type="project" value="UniProtKB-SubCell"/>
</dbReference>
<proteinExistence type="inferred from homology"/>
<comment type="similarity">
    <text evidence="2">Belongs to the bacterial solute-binding protein 2 family.</text>
</comment>
<evidence type="ECO:0000256" key="4">
    <source>
        <dbReference type="SAM" id="SignalP"/>
    </source>
</evidence>
<dbReference type="PROSITE" id="PS51318">
    <property type="entry name" value="TAT"/>
    <property type="match status" value="1"/>
</dbReference>
<dbReference type="PANTHER" id="PTHR46847">
    <property type="entry name" value="D-ALLOSE-BINDING PERIPLASMIC PROTEIN-RELATED"/>
    <property type="match status" value="1"/>
</dbReference>
<feature type="chain" id="PRO_5039342567" evidence="4">
    <location>
        <begin position="22"/>
        <end position="386"/>
    </location>
</feature>
<gene>
    <name evidence="6" type="ORF">FHX33_002627</name>
</gene>
<comment type="caution">
    <text evidence="6">The sequence shown here is derived from an EMBL/GenBank/DDBJ whole genome shotgun (WGS) entry which is preliminary data.</text>
</comment>
<organism evidence="6 7">
    <name type="scientific">Leifsonia aquatica</name>
    <name type="common">Corynebacterium aquaticum</name>
    <dbReference type="NCBI Taxonomy" id="144185"/>
    <lineage>
        <taxon>Bacteria</taxon>
        <taxon>Bacillati</taxon>
        <taxon>Actinomycetota</taxon>
        <taxon>Actinomycetes</taxon>
        <taxon>Micrococcales</taxon>
        <taxon>Microbacteriaceae</taxon>
        <taxon>Leifsonia</taxon>
    </lineage>
</organism>
<evidence type="ECO:0000256" key="3">
    <source>
        <dbReference type="ARBA" id="ARBA00022729"/>
    </source>
</evidence>
<evidence type="ECO:0000256" key="1">
    <source>
        <dbReference type="ARBA" id="ARBA00004196"/>
    </source>
</evidence>
<dbReference type="PANTHER" id="PTHR46847:SF1">
    <property type="entry name" value="D-ALLOSE-BINDING PERIPLASMIC PROTEIN-RELATED"/>
    <property type="match status" value="1"/>
</dbReference>
<evidence type="ECO:0000313" key="7">
    <source>
        <dbReference type="Proteomes" id="UP000538196"/>
    </source>
</evidence>
<dbReference type="RefSeq" id="WP_039921740.1">
    <property type="nucleotide sequence ID" value="NZ_JACHVP010000002.1"/>
</dbReference>
<dbReference type="Gene3D" id="3.40.50.2300">
    <property type="match status" value="2"/>
</dbReference>
<evidence type="ECO:0000259" key="5">
    <source>
        <dbReference type="Pfam" id="PF13407"/>
    </source>
</evidence>
<dbReference type="AlphaFoldDB" id="A0A7W4UX15"/>
<name>A0A7W4UX15_LEIAQ</name>
<dbReference type="Pfam" id="PF13407">
    <property type="entry name" value="Peripla_BP_4"/>
    <property type="match status" value="1"/>
</dbReference>
<dbReference type="InterPro" id="IPR028082">
    <property type="entry name" value="Peripla_BP_I"/>
</dbReference>
<dbReference type="InterPro" id="IPR006311">
    <property type="entry name" value="TAT_signal"/>
</dbReference>
<dbReference type="InterPro" id="IPR025997">
    <property type="entry name" value="SBP_2_dom"/>
</dbReference>
<dbReference type="EMBL" id="JACHVP010000002">
    <property type="protein sequence ID" value="MBB2967864.1"/>
    <property type="molecule type" value="Genomic_DNA"/>
</dbReference>
<protein>
    <submittedName>
        <fullName evidence="6">Ribose transport system substrate-binding protein</fullName>
    </submittedName>
</protein>
<evidence type="ECO:0000313" key="6">
    <source>
        <dbReference type="EMBL" id="MBB2967864.1"/>
    </source>
</evidence>